<feature type="transmembrane region" description="Helical" evidence="1">
    <location>
        <begin position="12"/>
        <end position="31"/>
    </location>
</feature>
<protein>
    <submittedName>
        <fullName evidence="2">Uncharacterized protein</fullName>
    </submittedName>
</protein>
<gene>
    <name evidence="2" type="ORF">SAMN05880501_11625</name>
</gene>
<name>A0A285TMN6_9BACL</name>
<dbReference type="AlphaFoldDB" id="A0A285TMN6"/>
<keyword evidence="3" id="KW-1185">Reference proteome</keyword>
<proteinExistence type="predicted"/>
<accession>A0A285TMN6</accession>
<sequence length="35" mass="3978">MSLTISYGGVPVWFFVIAIVFVIVFIIVSEWNSRS</sequence>
<keyword evidence="1" id="KW-0472">Membrane</keyword>
<organism evidence="2 3">
    <name type="scientific">Ureibacillus xyleni</name>
    <dbReference type="NCBI Taxonomy" id="614648"/>
    <lineage>
        <taxon>Bacteria</taxon>
        <taxon>Bacillati</taxon>
        <taxon>Bacillota</taxon>
        <taxon>Bacilli</taxon>
        <taxon>Bacillales</taxon>
        <taxon>Caryophanaceae</taxon>
        <taxon>Ureibacillus</taxon>
    </lineage>
</organism>
<reference evidence="3" key="1">
    <citation type="submission" date="2017-08" db="EMBL/GenBank/DDBJ databases">
        <authorList>
            <person name="Varghese N."/>
            <person name="Submissions S."/>
        </authorList>
    </citation>
    <scope>NUCLEOTIDE SEQUENCE [LARGE SCALE GENOMIC DNA]</scope>
    <source>
        <strain evidence="3">JC22</strain>
    </source>
</reference>
<evidence type="ECO:0000313" key="2">
    <source>
        <dbReference type="EMBL" id="SOC23861.1"/>
    </source>
</evidence>
<keyword evidence="1" id="KW-1133">Transmembrane helix</keyword>
<evidence type="ECO:0000256" key="1">
    <source>
        <dbReference type="SAM" id="Phobius"/>
    </source>
</evidence>
<dbReference type="Proteomes" id="UP000219636">
    <property type="component" value="Unassembled WGS sequence"/>
</dbReference>
<evidence type="ECO:0000313" key="3">
    <source>
        <dbReference type="Proteomes" id="UP000219636"/>
    </source>
</evidence>
<keyword evidence="1" id="KW-0812">Transmembrane</keyword>
<dbReference type="EMBL" id="OBMQ01000016">
    <property type="protein sequence ID" value="SOC23861.1"/>
    <property type="molecule type" value="Genomic_DNA"/>
</dbReference>